<evidence type="ECO:0000313" key="3">
    <source>
        <dbReference type="EMBL" id="KAJ7726518.1"/>
    </source>
</evidence>
<dbReference type="EMBL" id="JARKIB010000186">
    <property type="protein sequence ID" value="KAJ7726518.1"/>
    <property type="molecule type" value="Genomic_DNA"/>
</dbReference>
<evidence type="ECO:0000256" key="1">
    <source>
        <dbReference type="SAM" id="MobiDB-lite"/>
    </source>
</evidence>
<reference evidence="3" key="1">
    <citation type="submission" date="2023-03" db="EMBL/GenBank/DDBJ databases">
        <title>Massive genome expansion in bonnet fungi (Mycena s.s.) driven by repeated elements and novel gene families across ecological guilds.</title>
        <authorList>
            <consortium name="Lawrence Berkeley National Laboratory"/>
            <person name="Harder C.B."/>
            <person name="Miyauchi S."/>
            <person name="Viragh M."/>
            <person name="Kuo A."/>
            <person name="Thoen E."/>
            <person name="Andreopoulos B."/>
            <person name="Lu D."/>
            <person name="Skrede I."/>
            <person name="Drula E."/>
            <person name="Henrissat B."/>
            <person name="Morin E."/>
            <person name="Kohler A."/>
            <person name="Barry K."/>
            <person name="LaButti K."/>
            <person name="Morin E."/>
            <person name="Salamov A."/>
            <person name="Lipzen A."/>
            <person name="Mereny Z."/>
            <person name="Hegedus B."/>
            <person name="Baldrian P."/>
            <person name="Stursova M."/>
            <person name="Weitz H."/>
            <person name="Taylor A."/>
            <person name="Grigoriev I.V."/>
            <person name="Nagy L.G."/>
            <person name="Martin F."/>
            <person name="Kauserud H."/>
        </authorList>
    </citation>
    <scope>NUCLEOTIDE SEQUENCE</scope>
    <source>
        <strain evidence="3">CBHHK182m</strain>
    </source>
</reference>
<comment type="caution">
    <text evidence="3">The sequence shown here is derived from an EMBL/GenBank/DDBJ whole genome shotgun (WGS) entry which is preliminary data.</text>
</comment>
<keyword evidence="4" id="KW-1185">Reference proteome</keyword>
<dbReference type="AlphaFoldDB" id="A0AAD7MPR2"/>
<sequence>MPPVLDQSQVDADLGLPRLECSNNSSVPTCGLIFIFFLLVFYALALWDRWLNLKLRESQKLQYTAPRLYGAIQESPSRPPSVSGVVITPPPRPAGQRTENPKLSQKQKDDQSSLHLAPPTFHN</sequence>
<accession>A0AAD7MPR2</accession>
<gene>
    <name evidence="3" type="ORF">B0H16DRAFT_1592485</name>
</gene>
<organism evidence="3 4">
    <name type="scientific">Mycena metata</name>
    <dbReference type="NCBI Taxonomy" id="1033252"/>
    <lineage>
        <taxon>Eukaryota</taxon>
        <taxon>Fungi</taxon>
        <taxon>Dikarya</taxon>
        <taxon>Basidiomycota</taxon>
        <taxon>Agaricomycotina</taxon>
        <taxon>Agaricomycetes</taxon>
        <taxon>Agaricomycetidae</taxon>
        <taxon>Agaricales</taxon>
        <taxon>Marasmiineae</taxon>
        <taxon>Mycenaceae</taxon>
        <taxon>Mycena</taxon>
    </lineage>
</organism>
<keyword evidence="2" id="KW-0472">Membrane</keyword>
<protein>
    <submittedName>
        <fullName evidence="3">Uncharacterized protein</fullName>
    </submittedName>
</protein>
<evidence type="ECO:0000256" key="2">
    <source>
        <dbReference type="SAM" id="Phobius"/>
    </source>
</evidence>
<feature type="region of interest" description="Disordered" evidence="1">
    <location>
        <begin position="72"/>
        <end position="123"/>
    </location>
</feature>
<dbReference type="Proteomes" id="UP001215598">
    <property type="component" value="Unassembled WGS sequence"/>
</dbReference>
<proteinExistence type="predicted"/>
<keyword evidence="2" id="KW-1133">Transmembrane helix</keyword>
<feature type="transmembrane region" description="Helical" evidence="2">
    <location>
        <begin position="26"/>
        <end position="47"/>
    </location>
</feature>
<name>A0AAD7MPR2_9AGAR</name>
<keyword evidence="2" id="KW-0812">Transmembrane</keyword>
<evidence type="ECO:0000313" key="4">
    <source>
        <dbReference type="Proteomes" id="UP001215598"/>
    </source>
</evidence>